<feature type="chain" id="PRO_5020852123" description="C-type lectin domain-containing protein" evidence="3">
    <location>
        <begin position="22"/>
        <end position="243"/>
    </location>
</feature>
<reference evidence="5 6" key="1">
    <citation type="journal article" date="2015" name="Genome Biol.">
        <title>Comparative genomics of Steinernema reveals deeply conserved gene regulatory networks.</title>
        <authorList>
            <person name="Dillman A.R."/>
            <person name="Macchietto M."/>
            <person name="Porter C.F."/>
            <person name="Rogers A."/>
            <person name="Williams B."/>
            <person name="Antoshechkin I."/>
            <person name="Lee M.M."/>
            <person name="Goodwin Z."/>
            <person name="Lu X."/>
            <person name="Lewis E.E."/>
            <person name="Goodrich-Blair H."/>
            <person name="Stock S.P."/>
            <person name="Adams B.J."/>
            <person name="Sternberg P.W."/>
            <person name="Mortazavi A."/>
        </authorList>
    </citation>
    <scope>NUCLEOTIDE SEQUENCE [LARGE SCALE GENOMIC DNA]</scope>
    <source>
        <strain evidence="5 6">ALL</strain>
    </source>
</reference>
<feature type="signal peptide" evidence="3">
    <location>
        <begin position="1"/>
        <end position="21"/>
    </location>
</feature>
<protein>
    <recommendedName>
        <fullName evidence="4">C-type lectin domain-containing protein</fullName>
    </recommendedName>
</protein>
<comment type="caution">
    <text evidence="5">The sequence shown here is derived from an EMBL/GenBank/DDBJ whole genome shotgun (WGS) entry which is preliminary data.</text>
</comment>
<reference evidence="5 6" key="2">
    <citation type="journal article" date="2019" name="G3 (Bethesda)">
        <title>Hybrid Assembly of the Genome of the Entomopathogenic Nematode Steinernema carpocapsae Identifies the X-Chromosome.</title>
        <authorList>
            <person name="Serra L."/>
            <person name="Macchietto M."/>
            <person name="Macias-Munoz A."/>
            <person name="McGill C.J."/>
            <person name="Rodriguez I.M."/>
            <person name="Rodriguez B."/>
            <person name="Murad R."/>
            <person name="Mortazavi A."/>
        </authorList>
    </citation>
    <scope>NUCLEOTIDE SEQUENCE [LARGE SCALE GENOMIC DNA]</scope>
    <source>
        <strain evidence="5 6">ALL</strain>
    </source>
</reference>
<dbReference type="AlphaFoldDB" id="A0A4U5MW44"/>
<name>A0A4U5MW44_STECR</name>
<dbReference type="OrthoDB" id="5853226at2759"/>
<feature type="compositionally biased region" description="Gly residues" evidence="2">
    <location>
        <begin position="231"/>
        <end position="243"/>
    </location>
</feature>
<dbReference type="EMBL" id="AZBU02000006">
    <property type="protein sequence ID" value="TKR73974.1"/>
    <property type="molecule type" value="Genomic_DNA"/>
</dbReference>
<dbReference type="STRING" id="34508.A0A4U5MW44"/>
<sequence>MSFIWLLIPAIFFALLSVCISCQSGWSYYQSNDSCYKFFPGPETWGGAQAKCRGEAGDLAIVDNAAENLFVQSIAMQGCDRGWGNFPWIAGRSDTPGNDATKYQWKWDTGRFFRYTNWCPQLPNYRWDKEERCVQLVSDNCPSCGDHFRLGCWNNMFCEERLPFVCKKKEDHNSNNNNNNMIHPPGPPSFTTDSNSDDNIPMPPTRGGESNDEARSGGKTVGWKSVRGRGRGGGGWAGGPWGP</sequence>
<dbReference type="PROSITE" id="PS50041">
    <property type="entry name" value="C_TYPE_LECTIN_2"/>
    <property type="match status" value="1"/>
</dbReference>
<dbReference type="Proteomes" id="UP000298663">
    <property type="component" value="Unassembled WGS sequence"/>
</dbReference>
<gene>
    <name evidence="5" type="ORF">L596_021209</name>
</gene>
<evidence type="ECO:0000256" key="2">
    <source>
        <dbReference type="SAM" id="MobiDB-lite"/>
    </source>
</evidence>
<dbReference type="InterPro" id="IPR016186">
    <property type="entry name" value="C-type_lectin-like/link_sf"/>
</dbReference>
<dbReference type="InterPro" id="IPR018378">
    <property type="entry name" value="C-type_lectin_CS"/>
</dbReference>
<dbReference type="InterPro" id="IPR016187">
    <property type="entry name" value="CTDL_fold"/>
</dbReference>
<dbReference type="InterPro" id="IPR050111">
    <property type="entry name" value="C-type_lectin/snaclec_domain"/>
</dbReference>
<dbReference type="Gene3D" id="3.10.100.10">
    <property type="entry name" value="Mannose-Binding Protein A, subunit A"/>
    <property type="match status" value="1"/>
</dbReference>
<dbReference type="PROSITE" id="PS00615">
    <property type="entry name" value="C_TYPE_LECTIN_1"/>
    <property type="match status" value="1"/>
</dbReference>
<feature type="domain" description="C-type lectin" evidence="4">
    <location>
        <begin position="31"/>
        <end position="167"/>
    </location>
</feature>
<keyword evidence="3" id="KW-0732">Signal</keyword>
<dbReference type="SMART" id="SM00034">
    <property type="entry name" value="CLECT"/>
    <property type="match status" value="1"/>
</dbReference>
<evidence type="ECO:0000313" key="5">
    <source>
        <dbReference type="EMBL" id="TKR73974.1"/>
    </source>
</evidence>
<dbReference type="PANTHER" id="PTHR22803">
    <property type="entry name" value="MANNOSE, PHOSPHOLIPASE, LECTIN RECEPTOR RELATED"/>
    <property type="match status" value="1"/>
</dbReference>
<dbReference type="Pfam" id="PF00059">
    <property type="entry name" value="Lectin_C"/>
    <property type="match status" value="1"/>
</dbReference>
<keyword evidence="6" id="KW-1185">Reference proteome</keyword>
<dbReference type="SUPFAM" id="SSF56436">
    <property type="entry name" value="C-type lectin-like"/>
    <property type="match status" value="1"/>
</dbReference>
<feature type="region of interest" description="Disordered" evidence="2">
    <location>
        <begin position="176"/>
        <end position="243"/>
    </location>
</feature>
<evidence type="ECO:0000259" key="4">
    <source>
        <dbReference type="PROSITE" id="PS50041"/>
    </source>
</evidence>
<evidence type="ECO:0000313" key="6">
    <source>
        <dbReference type="Proteomes" id="UP000298663"/>
    </source>
</evidence>
<evidence type="ECO:0000256" key="3">
    <source>
        <dbReference type="SAM" id="SignalP"/>
    </source>
</evidence>
<dbReference type="InterPro" id="IPR001304">
    <property type="entry name" value="C-type_lectin-like"/>
</dbReference>
<dbReference type="CDD" id="cd00037">
    <property type="entry name" value="CLECT"/>
    <property type="match status" value="1"/>
</dbReference>
<feature type="compositionally biased region" description="Polar residues" evidence="2">
    <location>
        <begin position="189"/>
        <end position="198"/>
    </location>
</feature>
<organism evidence="5 6">
    <name type="scientific">Steinernema carpocapsae</name>
    <name type="common">Entomopathogenic nematode</name>
    <dbReference type="NCBI Taxonomy" id="34508"/>
    <lineage>
        <taxon>Eukaryota</taxon>
        <taxon>Metazoa</taxon>
        <taxon>Ecdysozoa</taxon>
        <taxon>Nematoda</taxon>
        <taxon>Chromadorea</taxon>
        <taxon>Rhabditida</taxon>
        <taxon>Tylenchina</taxon>
        <taxon>Panagrolaimomorpha</taxon>
        <taxon>Strongyloidoidea</taxon>
        <taxon>Steinernematidae</taxon>
        <taxon>Steinernema</taxon>
    </lineage>
</organism>
<evidence type="ECO:0000256" key="1">
    <source>
        <dbReference type="ARBA" id="ARBA00023157"/>
    </source>
</evidence>
<proteinExistence type="predicted"/>
<keyword evidence="1" id="KW-1015">Disulfide bond</keyword>
<accession>A0A4U5MW44</accession>